<keyword evidence="2" id="KW-1185">Reference proteome</keyword>
<name>A0A4C1YDF9_EUMVA</name>
<organism evidence="1 2">
    <name type="scientific">Eumeta variegata</name>
    <name type="common">Bagworm moth</name>
    <name type="synonym">Eumeta japonica</name>
    <dbReference type="NCBI Taxonomy" id="151549"/>
    <lineage>
        <taxon>Eukaryota</taxon>
        <taxon>Metazoa</taxon>
        <taxon>Ecdysozoa</taxon>
        <taxon>Arthropoda</taxon>
        <taxon>Hexapoda</taxon>
        <taxon>Insecta</taxon>
        <taxon>Pterygota</taxon>
        <taxon>Neoptera</taxon>
        <taxon>Endopterygota</taxon>
        <taxon>Lepidoptera</taxon>
        <taxon>Glossata</taxon>
        <taxon>Ditrysia</taxon>
        <taxon>Tineoidea</taxon>
        <taxon>Psychidae</taxon>
        <taxon>Oiketicinae</taxon>
        <taxon>Eumeta</taxon>
    </lineage>
</organism>
<dbReference type="AlphaFoldDB" id="A0A4C1YDF9"/>
<dbReference type="EMBL" id="BGZK01001159">
    <property type="protein sequence ID" value="GBP72882.1"/>
    <property type="molecule type" value="Genomic_DNA"/>
</dbReference>
<evidence type="ECO:0000313" key="2">
    <source>
        <dbReference type="Proteomes" id="UP000299102"/>
    </source>
</evidence>
<accession>A0A4C1YDF9</accession>
<evidence type="ECO:0000313" key="1">
    <source>
        <dbReference type="EMBL" id="GBP72882.1"/>
    </source>
</evidence>
<reference evidence="1 2" key="1">
    <citation type="journal article" date="2019" name="Commun. Biol.">
        <title>The bagworm genome reveals a unique fibroin gene that provides high tensile strength.</title>
        <authorList>
            <person name="Kono N."/>
            <person name="Nakamura H."/>
            <person name="Ohtoshi R."/>
            <person name="Tomita M."/>
            <person name="Numata K."/>
            <person name="Arakawa K."/>
        </authorList>
    </citation>
    <scope>NUCLEOTIDE SEQUENCE [LARGE SCALE GENOMIC DNA]</scope>
</reference>
<gene>
    <name evidence="1" type="ORF">EVAR_57428_1</name>
</gene>
<comment type="caution">
    <text evidence="1">The sequence shown here is derived from an EMBL/GenBank/DDBJ whole genome shotgun (WGS) entry which is preliminary data.</text>
</comment>
<sequence length="160" mass="17815">MIQNGWASAEHRPGSLMYFGVRVPVVYTSLSDLSPFRQPIPSYIRYPITIQEADNALVIPLEAQMPWAAVINYTLVATVFPQFQCNPVVFGLSVYGLMIDLEEDLAISLISVRSLMIKPEGGHTISSTTRHNPVVFGLVRFVFKIAIALYRVQVCPSNKS</sequence>
<protein>
    <submittedName>
        <fullName evidence="1">Uncharacterized protein</fullName>
    </submittedName>
</protein>
<proteinExistence type="predicted"/>
<dbReference type="Proteomes" id="UP000299102">
    <property type="component" value="Unassembled WGS sequence"/>
</dbReference>